<dbReference type="EMBL" id="LN679128">
    <property type="protein sequence ID" value="CEL57231.1"/>
    <property type="molecule type" value="Genomic_DNA"/>
</dbReference>
<proteinExistence type="predicted"/>
<evidence type="ECO:0000313" key="2">
    <source>
        <dbReference type="Proteomes" id="UP000059188"/>
    </source>
</evidence>
<organism evidence="1 2">
    <name type="scientific">Thanatephorus cucumeris (strain AG1-IB / isolate 7/3/14)</name>
    <name type="common">Lettuce bottom rot fungus</name>
    <name type="synonym">Rhizoctonia solani</name>
    <dbReference type="NCBI Taxonomy" id="1108050"/>
    <lineage>
        <taxon>Eukaryota</taxon>
        <taxon>Fungi</taxon>
        <taxon>Dikarya</taxon>
        <taxon>Basidiomycota</taxon>
        <taxon>Agaricomycotina</taxon>
        <taxon>Agaricomycetes</taxon>
        <taxon>Cantharellales</taxon>
        <taxon>Ceratobasidiaceae</taxon>
        <taxon>Rhizoctonia</taxon>
        <taxon>Rhizoctonia solani AG-1</taxon>
    </lineage>
</organism>
<evidence type="ECO:0000313" key="1">
    <source>
        <dbReference type="EMBL" id="CEL57231.1"/>
    </source>
</evidence>
<protein>
    <submittedName>
        <fullName evidence="1">Uncharacterized protein</fullName>
    </submittedName>
</protein>
<keyword evidence="2" id="KW-1185">Reference proteome</keyword>
<sequence>MSKKSRSTWESLYFDTHPGNGFFRGSNSRAGWACRVSITVGGQLSRALSFRNMVYANTSNSALSVFVAYRPQA</sequence>
<dbReference type="Proteomes" id="UP000059188">
    <property type="component" value="Unassembled WGS sequence"/>
</dbReference>
<dbReference type="AlphaFoldDB" id="A0A0B7FGV7"/>
<reference evidence="1 2" key="1">
    <citation type="submission" date="2014-11" db="EMBL/GenBank/DDBJ databases">
        <authorList>
            <person name="Wibberg Daniel"/>
        </authorList>
    </citation>
    <scope>NUCLEOTIDE SEQUENCE [LARGE SCALE GENOMIC DNA]</scope>
    <source>
        <strain evidence="1">Rhizoctonia solani AG1-IB 7/3/14</strain>
    </source>
</reference>
<gene>
    <name evidence="1" type="ORF">RSOLAG1IB_08443</name>
</gene>
<name>A0A0B7FGV7_THACB</name>
<accession>A0A0B7FGV7</accession>